<proteinExistence type="predicted"/>
<dbReference type="STRING" id="85643.Tmz1t_3054"/>
<dbReference type="Pfam" id="PF05685">
    <property type="entry name" value="Uma2"/>
    <property type="match status" value="1"/>
</dbReference>
<keyword evidence="3" id="KW-1185">Reference proteome</keyword>
<evidence type="ECO:0000259" key="1">
    <source>
        <dbReference type="Pfam" id="PF05685"/>
    </source>
</evidence>
<dbReference type="EMBL" id="CP001281">
    <property type="protein sequence ID" value="ACR01652.1"/>
    <property type="molecule type" value="Genomic_DNA"/>
</dbReference>
<dbReference type="OrthoDB" id="9799703at2"/>
<evidence type="ECO:0000313" key="2">
    <source>
        <dbReference type="EMBL" id="ACR01652.1"/>
    </source>
</evidence>
<dbReference type="KEGG" id="tmz:Tmz1t_3054"/>
<dbReference type="SUPFAM" id="SSF52980">
    <property type="entry name" value="Restriction endonuclease-like"/>
    <property type="match status" value="1"/>
</dbReference>
<dbReference type="InterPro" id="IPR008538">
    <property type="entry name" value="Uma2"/>
</dbReference>
<reference evidence="3" key="1">
    <citation type="submission" date="2009-05" db="EMBL/GenBank/DDBJ databases">
        <title>Complete sequence of chromosome of Thauera sp. MZ1T.</title>
        <authorList>
            <consortium name="US DOE Joint Genome Institute"/>
            <person name="Lucas S."/>
            <person name="Copeland A."/>
            <person name="Lapidus A."/>
            <person name="Glavina del Rio T."/>
            <person name="Dalin E."/>
            <person name="Tice H."/>
            <person name="Bruce D."/>
            <person name="Goodwin L."/>
            <person name="Pitluck S."/>
            <person name="Sims D."/>
            <person name="Brettin T."/>
            <person name="Detter J.C."/>
            <person name="Han C."/>
            <person name="Larimer F."/>
            <person name="Land M."/>
            <person name="Hauser L."/>
            <person name="Kyrpides N."/>
            <person name="Mikhailova N."/>
            <person name="Sayler G.S."/>
        </authorList>
    </citation>
    <scope>NUCLEOTIDE SEQUENCE [LARGE SCALE GENOMIC DNA]</scope>
    <source>
        <strain evidence="3">MZ1T</strain>
    </source>
</reference>
<evidence type="ECO:0000313" key="3">
    <source>
        <dbReference type="Proteomes" id="UP000002186"/>
    </source>
</evidence>
<dbReference type="RefSeq" id="WP_012585799.1">
    <property type="nucleotide sequence ID" value="NC_011662.2"/>
</dbReference>
<dbReference type="AlphaFoldDB" id="C4KB76"/>
<gene>
    <name evidence="2" type="ordered locus">Tmz1t_3054</name>
</gene>
<feature type="domain" description="Putative restriction endonuclease" evidence="1">
    <location>
        <begin position="13"/>
        <end position="170"/>
    </location>
</feature>
<dbReference type="InterPro" id="IPR011335">
    <property type="entry name" value="Restrct_endonuc-II-like"/>
</dbReference>
<dbReference type="eggNOG" id="COG4636">
    <property type="taxonomic scope" value="Bacteria"/>
</dbReference>
<dbReference type="CDD" id="cd06260">
    <property type="entry name" value="DUF820-like"/>
    <property type="match status" value="1"/>
</dbReference>
<sequence length="189" mass="21223">MGHAQEAATLNRQAYLDWEAAQPDKHEYLAGEVFAMVGVRRGHALAAGAIYAKLRAHLKGSRCDTFVSDMKLFVADADAYFYPDVMVTCDERDRRAELAIEHPRLVVEVLSDSTAAYDRGIKFAAYRKLADLQEYLLVDVDQRRLELYRRDAGHWILLESEGDGPALRLESVDMTLSPAEAFEDLDGEA</sequence>
<dbReference type="Gene3D" id="3.90.1570.10">
    <property type="entry name" value="tt1808, chain A"/>
    <property type="match status" value="1"/>
</dbReference>
<dbReference type="InterPro" id="IPR012296">
    <property type="entry name" value="Nuclease_put_TT1808"/>
</dbReference>
<protein>
    <recommendedName>
        <fullName evidence="1">Putative restriction endonuclease domain-containing protein</fullName>
    </recommendedName>
</protein>
<dbReference type="PANTHER" id="PTHR36558">
    <property type="entry name" value="GLR1098 PROTEIN"/>
    <property type="match status" value="1"/>
</dbReference>
<accession>C4KB76</accession>
<organism evidence="2 3">
    <name type="scientific">Thauera aminoaromatica</name>
    <dbReference type="NCBI Taxonomy" id="164330"/>
    <lineage>
        <taxon>Bacteria</taxon>
        <taxon>Pseudomonadati</taxon>
        <taxon>Pseudomonadota</taxon>
        <taxon>Betaproteobacteria</taxon>
        <taxon>Rhodocyclales</taxon>
        <taxon>Zoogloeaceae</taxon>
        <taxon>Thauera</taxon>
    </lineage>
</organism>
<dbReference type="PANTHER" id="PTHR36558:SF1">
    <property type="entry name" value="RESTRICTION ENDONUCLEASE DOMAIN-CONTAINING PROTEIN-RELATED"/>
    <property type="match status" value="1"/>
</dbReference>
<name>C4KB76_THASP</name>
<dbReference type="HOGENOM" id="CLU_076312_6_2_4"/>
<reference evidence="2 3" key="2">
    <citation type="journal article" date="2012" name="Stand. Genomic Sci.">
        <title>Complete genome sequence of Thauera aminoaromatica strain MZ1T.</title>
        <authorList>
            <person name="Jiang K."/>
            <person name="Sanseverino J."/>
            <person name="Chauhan A."/>
            <person name="Lucas S."/>
            <person name="Copeland A."/>
            <person name="Lapidus A."/>
            <person name="Del Rio T.G."/>
            <person name="Dalin E."/>
            <person name="Tice H."/>
            <person name="Bruce D."/>
            <person name="Goodwin L."/>
            <person name="Pitluck S."/>
            <person name="Sims D."/>
            <person name="Brettin T."/>
            <person name="Detter J.C."/>
            <person name="Han C."/>
            <person name="Chang Y.J."/>
            <person name="Larimer F."/>
            <person name="Land M."/>
            <person name="Hauser L."/>
            <person name="Kyrpides N.C."/>
            <person name="Mikhailova N."/>
            <person name="Moser S."/>
            <person name="Jegier P."/>
            <person name="Close D."/>
            <person name="Debruyn J.M."/>
            <person name="Wang Y."/>
            <person name="Layton A.C."/>
            <person name="Allen M.S."/>
            <person name="Sayler G.S."/>
        </authorList>
    </citation>
    <scope>NUCLEOTIDE SEQUENCE [LARGE SCALE GENOMIC DNA]</scope>
    <source>
        <strain evidence="2 3">MZ1T</strain>
    </source>
</reference>
<dbReference type="Proteomes" id="UP000002186">
    <property type="component" value="Chromosome"/>
</dbReference>